<reference evidence="14" key="1">
    <citation type="submission" date="2016-04" db="EMBL/GenBank/DDBJ databases">
        <authorList>
            <person name="Nguyen H.D."/>
            <person name="Samba Siva P."/>
            <person name="Cullis J."/>
            <person name="Levesque C.A."/>
            <person name="Hambleton S."/>
        </authorList>
    </citation>
    <scope>NUCLEOTIDE SEQUENCE</scope>
    <source>
        <strain evidence="14">DAOMC 236416</strain>
    </source>
</reference>
<dbReference type="Pfam" id="PF02146">
    <property type="entry name" value="SIR2"/>
    <property type="match status" value="1"/>
</dbReference>
<comment type="catalytic activity">
    <reaction evidence="7">
        <text>N(6)-acetyl-L-lysyl-[protein] + NAD(+) + H2O = 2''-O-acetyl-ADP-D-ribose + nicotinamide + L-lysyl-[protein]</text>
        <dbReference type="Rhea" id="RHEA:43636"/>
        <dbReference type="Rhea" id="RHEA-COMP:9752"/>
        <dbReference type="Rhea" id="RHEA-COMP:10731"/>
        <dbReference type="ChEBI" id="CHEBI:15377"/>
        <dbReference type="ChEBI" id="CHEBI:17154"/>
        <dbReference type="ChEBI" id="CHEBI:29969"/>
        <dbReference type="ChEBI" id="CHEBI:57540"/>
        <dbReference type="ChEBI" id="CHEBI:61930"/>
        <dbReference type="ChEBI" id="CHEBI:83767"/>
        <dbReference type="EC" id="2.3.1.286"/>
    </reaction>
</comment>
<dbReference type="Proteomes" id="UP000077521">
    <property type="component" value="Unassembled WGS sequence"/>
</dbReference>
<sequence length="412" mass="45256">MSSSVKNKNSASQKRSPFSDVNEDGPTIENVAQLIKKGQVKKVIVMAGAGISTSAGIPDFRSPETGLYANLAKYDLPYAEAIFDIDYFREHPQAFFTLSKDLYPGHFLPTRTHYFFRLLHEKGLLQRVFTQNIDTLERLAGLPASKIVEAHGSFASTHCTRCGSEVDPDWIRERILRGEVAYCEVERCVRLGGPSGKGGLVKPDIVFFGEALPKRFFSLIDDFQKADLLVVLGTSLKVQPFASLIDRVPSSCPRLLINLELVGDIGQDGAEPESFRGMGSFVSESGFDFKGWGAGGKRYARDVAYLGNADEGVDKIATICGWAEELEKLMQEHHQELKTEHATLLEKQVAKKDVPNPAKETVQDVAAHVGKVVEEGADSKREPVADDAEPPKEDESLAAKLADLKVDSNESK</sequence>
<feature type="binding site" evidence="11">
    <location>
        <position position="183"/>
    </location>
    <ligand>
        <name>Zn(2+)</name>
        <dbReference type="ChEBI" id="CHEBI:29105"/>
    </ligand>
</feature>
<feature type="domain" description="Deacetylase sirtuin-type" evidence="13">
    <location>
        <begin position="21"/>
        <end position="332"/>
    </location>
</feature>
<dbReference type="SUPFAM" id="SSF52467">
    <property type="entry name" value="DHS-like NAD/FAD-binding domain"/>
    <property type="match status" value="1"/>
</dbReference>
<dbReference type="GO" id="GO:0017136">
    <property type="term" value="F:histone deacetylase activity, NAD-dependent"/>
    <property type="evidence" value="ECO:0007669"/>
    <property type="project" value="InterPro"/>
</dbReference>
<dbReference type="InterPro" id="IPR050134">
    <property type="entry name" value="NAD-dep_sirtuin_deacylases"/>
</dbReference>
<dbReference type="InterPro" id="IPR026590">
    <property type="entry name" value="Ssirtuin_cat_dom"/>
</dbReference>
<dbReference type="EMBL" id="LWDF02000400">
    <property type="protein sequence ID" value="KAE8249245.1"/>
    <property type="molecule type" value="Genomic_DNA"/>
</dbReference>
<dbReference type="GO" id="GO:0005634">
    <property type="term" value="C:nucleus"/>
    <property type="evidence" value="ECO:0007669"/>
    <property type="project" value="TreeGrafter"/>
</dbReference>
<keyword evidence="6 7" id="KW-0520">NAD</keyword>
<dbReference type="GO" id="GO:0070403">
    <property type="term" value="F:NAD+ binding"/>
    <property type="evidence" value="ECO:0007669"/>
    <property type="project" value="UniProtKB-UniRule"/>
</dbReference>
<feature type="region of interest" description="Disordered" evidence="12">
    <location>
        <begin position="1"/>
        <end position="24"/>
    </location>
</feature>
<evidence type="ECO:0000259" key="13">
    <source>
        <dbReference type="PROSITE" id="PS50305"/>
    </source>
</evidence>
<comment type="cofactor">
    <cofactor evidence="10">
        <name>Zn(2+)</name>
        <dbReference type="ChEBI" id="CHEBI:29105"/>
    </cofactor>
    <text evidence="10">Binds 1 zinc ion per subunit.</text>
</comment>
<dbReference type="PANTHER" id="PTHR11085">
    <property type="entry name" value="NAD-DEPENDENT PROTEIN DEACYLASE SIRTUIN-5, MITOCHONDRIAL-RELATED"/>
    <property type="match status" value="1"/>
</dbReference>
<dbReference type="Gene3D" id="3.30.1600.10">
    <property type="entry name" value="SIR2/SIRT2 'Small Domain"/>
    <property type="match status" value="1"/>
</dbReference>
<feature type="binding site" evidence="9">
    <location>
        <begin position="59"/>
        <end position="61"/>
    </location>
    <ligand>
        <name>NAD(+)</name>
        <dbReference type="ChEBI" id="CHEBI:57540"/>
    </ligand>
</feature>
<dbReference type="GO" id="GO:0005739">
    <property type="term" value="C:mitochondrion"/>
    <property type="evidence" value="ECO:0007669"/>
    <property type="project" value="UniProtKB-SubCell"/>
</dbReference>
<evidence type="ECO:0000256" key="2">
    <source>
        <dbReference type="ARBA" id="ARBA00006924"/>
    </source>
</evidence>
<evidence type="ECO:0000256" key="11">
    <source>
        <dbReference type="PROSITE-ProRule" id="PRU00236"/>
    </source>
</evidence>
<organism evidence="14 15">
    <name type="scientific">Tilletia indica</name>
    <dbReference type="NCBI Taxonomy" id="43049"/>
    <lineage>
        <taxon>Eukaryota</taxon>
        <taxon>Fungi</taxon>
        <taxon>Dikarya</taxon>
        <taxon>Basidiomycota</taxon>
        <taxon>Ustilaginomycotina</taxon>
        <taxon>Exobasidiomycetes</taxon>
        <taxon>Tilletiales</taxon>
        <taxon>Tilletiaceae</taxon>
        <taxon>Tilletia</taxon>
    </lineage>
</organism>
<accession>A0A177TRG5</accession>
<keyword evidence="3 7" id="KW-0808">Transferase</keyword>
<evidence type="ECO:0000256" key="1">
    <source>
        <dbReference type="ARBA" id="ARBA00004173"/>
    </source>
</evidence>
<feature type="binding site" evidence="10 11">
    <location>
        <position position="162"/>
    </location>
    <ligand>
        <name>Zn(2+)</name>
        <dbReference type="ChEBI" id="CHEBI:29105"/>
    </ligand>
</feature>
<evidence type="ECO:0000256" key="8">
    <source>
        <dbReference type="PIRSR" id="PIRSR037938-1"/>
    </source>
</evidence>
<dbReference type="InterPro" id="IPR029035">
    <property type="entry name" value="DHS-like_NAD/FAD-binding_dom"/>
</dbReference>
<dbReference type="PROSITE" id="PS50305">
    <property type="entry name" value="SIRTUIN"/>
    <property type="match status" value="1"/>
</dbReference>
<name>A0A177TRG5_9BASI</name>
<feature type="compositionally biased region" description="Polar residues" evidence="12">
    <location>
        <begin position="1"/>
        <end position="16"/>
    </location>
</feature>
<protein>
    <recommendedName>
        <fullName evidence="7">NAD-dependent protein deacetylase</fullName>
        <ecNumber evidence="7">2.3.1.286</ecNumber>
    </recommendedName>
</protein>
<dbReference type="CDD" id="cd01408">
    <property type="entry name" value="SIRT1"/>
    <property type="match status" value="1"/>
</dbReference>
<feature type="binding site" evidence="9">
    <location>
        <begin position="131"/>
        <end position="134"/>
    </location>
    <ligand>
        <name>NAD(+)</name>
        <dbReference type="ChEBI" id="CHEBI:57540"/>
    </ligand>
</feature>
<evidence type="ECO:0000256" key="6">
    <source>
        <dbReference type="ARBA" id="ARBA00023027"/>
    </source>
</evidence>
<dbReference type="InterPro" id="IPR017328">
    <property type="entry name" value="Sirtuin_class_I"/>
</dbReference>
<dbReference type="InterPro" id="IPR003000">
    <property type="entry name" value="Sirtuin"/>
</dbReference>
<dbReference type="EC" id="2.3.1.286" evidence="7"/>
<evidence type="ECO:0000256" key="9">
    <source>
        <dbReference type="PIRSR" id="PIRSR037938-2"/>
    </source>
</evidence>
<feature type="region of interest" description="Disordered" evidence="12">
    <location>
        <begin position="369"/>
        <end position="412"/>
    </location>
</feature>
<evidence type="ECO:0000256" key="7">
    <source>
        <dbReference type="PIRNR" id="PIRNR037938"/>
    </source>
</evidence>
<proteinExistence type="inferred from homology"/>
<evidence type="ECO:0000313" key="15">
    <source>
        <dbReference type="Proteomes" id="UP000077521"/>
    </source>
</evidence>
<feature type="binding site" evidence="10 11">
    <location>
        <position position="188"/>
    </location>
    <ligand>
        <name>Zn(2+)</name>
        <dbReference type="ChEBI" id="CHEBI:29105"/>
    </ligand>
</feature>
<reference evidence="14" key="2">
    <citation type="journal article" date="2019" name="IMA Fungus">
        <title>Genome sequencing and comparison of five Tilletia species to identify candidate genes for the detection of regulated species infecting wheat.</title>
        <authorList>
            <person name="Nguyen H.D.T."/>
            <person name="Sultana T."/>
            <person name="Kesanakurti P."/>
            <person name="Hambleton S."/>
        </authorList>
    </citation>
    <scope>NUCLEOTIDE SEQUENCE</scope>
    <source>
        <strain evidence="14">DAOMC 236416</strain>
    </source>
</reference>
<evidence type="ECO:0000313" key="14">
    <source>
        <dbReference type="EMBL" id="KAE8249245.1"/>
    </source>
</evidence>
<dbReference type="AlphaFoldDB" id="A0A177TRG5"/>
<feature type="compositionally biased region" description="Basic and acidic residues" evidence="12">
    <location>
        <begin position="371"/>
        <end position="412"/>
    </location>
</feature>
<feature type="active site" description="Proton acceptor" evidence="8 11">
    <location>
        <position position="151"/>
    </location>
</feature>
<feature type="binding site" evidence="9">
    <location>
        <begin position="258"/>
        <end position="260"/>
    </location>
    <ligand>
        <name>NAD(+)</name>
        <dbReference type="ChEBI" id="CHEBI:57540"/>
    </ligand>
</feature>
<evidence type="ECO:0000256" key="10">
    <source>
        <dbReference type="PIRSR" id="PIRSR037938-3"/>
    </source>
</evidence>
<evidence type="ECO:0000256" key="12">
    <source>
        <dbReference type="SAM" id="MobiDB-lite"/>
    </source>
</evidence>
<feature type="binding site" evidence="10 11">
    <location>
        <position position="159"/>
    </location>
    <ligand>
        <name>Zn(2+)</name>
        <dbReference type="ChEBI" id="CHEBI:29105"/>
    </ligand>
</feature>
<dbReference type="InterPro" id="IPR026591">
    <property type="entry name" value="Sirtuin_cat_small_dom_sf"/>
</dbReference>
<evidence type="ECO:0000256" key="5">
    <source>
        <dbReference type="ARBA" id="ARBA00022833"/>
    </source>
</evidence>
<dbReference type="Gene3D" id="3.40.50.1220">
    <property type="entry name" value="TPP-binding domain"/>
    <property type="match status" value="1"/>
</dbReference>
<dbReference type="PIRSF" id="PIRSF037938">
    <property type="entry name" value="SIR2_euk"/>
    <property type="match status" value="1"/>
</dbReference>
<feature type="binding site" evidence="9">
    <location>
        <begin position="234"/>
        <end position="235"/>
    </location>
    <ligand>
        <name>NAD(+)</name>
        <dbReference type="ChEBI" id="CHEBI:57540"/>
    </ligand>
</feature>
<keyword evidence="4 7" id="KW-0479">Metal-binding</keyword>
<dbReference type="GO" id="GO:0008270">
    <property type="term" value="F:zinc ion binding"/>
    <property type="evidence" value="ECO:0007669"/>
    <property type="project" value="UniProtKB-UniRule"/>
</dbReference>
<keyword evidence="5 7" id="KW-0862">Zinc</keyword>
<comment type="caution">
    <text evidence="14">The sequence shown here is derived from an EMBL/GenBank/DDBJ whole genome shotgun (WGS) entry which is preliminary data.</text>
</comment>
<keyword evidence="15" id="KW-1185">Reference proteome</keyword>
<evidence type="ECO:0000256" key="4">
    <source>
        <dbReference type="ARBA" id="ARBA00022723"/>
    </source>
</evidence>
<dbReference type="PANTHER" id="PTHR11085:SF6">
    <property type="entry name" value="NAD-DEPENDENT PROTEIN DEACETYLASE SIRTUIN-2"/>
    <property type="match status" value="1"/>
</dbReference>
<gene>
    <name evidence="14" type="ORF">A4X13_0g5292</name>
</gene>
<comment type="similarity">
    <text evidence="2 7">Belongs to the sirtuin family. Class I subfamily.</text>
</comment>
<comment type="subcellular location">
    <subcellularLocation>
        <location evidence="1">Mitochondrion</location>
    </subcellularLocation>
</comment>
<feature type="binding site" evidence="9">
    <location>
        <begin position="49"/>
        <end position="53"/>
    </location>
    <ligand>
        <name>NAD(+)</name>
        <dbReference type="ChEBI" id="CHEBI:57540"/>
    </ligand>
</feature>
<evidence type="ECO:0000256" key="3">
    <source>
        <dbReference type="ARBA" id="ARBA00022679"/>
    </source>
</evidence>